<organism evidence="2 3">
    <name type="scientific">Trachymyrmex cornetzi</name>
    <dbReference type="NCBI Taxonomy" id="471704"/>
    <lineage>
        <taxon>Eukaryota</taxon>
        <taxon>Metazoa</taxon>
        <taxon>Ecdysozoa</taxon>
        <taxon>Arthropoda</taxon>
        <taxon>Hexapoda</taxon>
        <taxon>Insecta</taxon>
        <taxon>Pterygota</taxon>
        <taxon>Neoptera</taxon>
        <taxon>Endopterygota</taxon>
        <taxon>Hymenoptera</taxon>
        <taxon>Apocrita</taxon>
        <taxon>Aculeata</taxon>
        <taxon>Formicoidea</taxon>
        <taxon>Formicidae</taxon>
        <taxon>Myrmicinae</taxon>
        <taxon>Trachymyrmex</taxon>
    </lineage>
</organism>
<sequence>MVREEIQREKLRASAGKRVWAFEERLRGGGSSLLAQLCWEEMQKEKNSTNMELEATREENPVNIRELREERETSVVRHMAECSVNERLDTEKTTQEESMEMDTEMDIGGVMDNGHPKTHNNNNNGRRMAKNGSRLDK</sequence>
<name>A0A151J7T3_9HYME</name>
<gene>
    <name evidence="2" type="ORF">ALC57_07795</name>
</gene>
<dbReference type="EMBL" id="KQ979678">
    <property type="protein sequence ID" value="KYN19868.1"/>
    <property type="molecule type" value="Genomic_DNA"/>
</dbReference>
<evidence type="ECO:0000313" key="2">
    <source>
        <dbReference type="EMBL" id="KYN19868.1"/>
    </source>
</evidence>
<accession>A0A151J7T3</accession>
<protein>
    <submittedName>
        <fullName evidence="2">Uncharacterized protein</fullName>
    </submittedName>
</protein>
<proteinExistence type="predicted"/>
<dbReference type="Proteomes" id="UP000078492">
    <property type="component" value="Unassembled WGS sequence"/>
</dbReference>
<dbReference type="AlphaFoldDB" id="A0A151J7T3"/>
<evidence type="ECO:0000313" key="3">
    <source>
        <dbReference type="Proteomes" id="UP000078492"/>
    </source>
</evidence>
<reference evidence="2 3" key="1">
    <citation type="submission" date="2015-09" db="EMBL/GenBank/DDBJ databases">
        <title>Trachymyrmex cornetzi WGS genome.</title>
        <authorList>
            <person name="Nygaard S."/>
            <person name="Hu H."/>
            <person name="Boomsma J."/>
            <person name="Zhang G."/>
        </authorList>
    </citation>
    <scope>NUCLEOTIDE SEQUENCE [LARGE SCALE GENOMIC DNA]</scope>
    <source>
        <strain evidence="2">Tcor2-1</strain>
        <tissue evidence="2">Whole body</tissue>
    </source>
</reference>
<evidence type="ECO:0000256" key="1">
    <source>
        <dbReference type="SAM" id="MobiDB-lite"/>
    </source>
</evidence>
<feature type="region of interest" description="Disordered" evidence="1">
    <location>
        <begin position="106"/>
        <end position="137"/>
    </location>
</feature>
<keyword evidence="3" id="KW-1185">Reference proteome</keyword>